<evidence type="ECO:0000313" key="3">
    <source>
        <dbReference type="Proteomes" id="UP000006352"/>
    </source>
</evidence>
<feature type="compositionally biased region" description="Basic and acidic residues" evidence="1">
    <location>
        <begin position="687"/>
        <end position="696"/>
    </location>
</feature>
<feature type="region of interest" description="Disordered" evidence="1">
    <location>
        <begin position="547"/>
        <end position="567"/>
    </location>
</feature>
<sequence length="763" mass="82653">MAVSVSPLPPFPSSRARASLSPSQLATLNQTISECLAQTLSLPTAQCNSPATRKFLSTYVKDVAHVVLQSLIWDEDQTQSKMFSSLSQVERTIRHRAFLLAERLAADGSLDLQTLLDLGVAFGSTNATRLRALFSAAHSRASSSLLSAVQNEVIPAFSALLLEPSQGLYGLRKTAHIVLCLLRPAPAHLVRLFARSKPFMLSLARAYDRGLSSLAQSYGGIRISSLSDGQDIVLDQWERILLETKVSLVDSFHILIRILVADIAAVPSVGPGLAAQCEAAFEVIFALLEEPRSRVNLADDAGSSGIDSIPFLNQTLIADYQHAYDLSKLLADTLKRLDDPQMEILNSSLRSLETHDAHANSVGAGAGALRLLLRSSGAPPGIANRGFGSSSTAYSADAKGKSKAVARDVHPENPALDAAVAQVLDILPDQSPGYLRFVLAHSDYPFHGDAEKLLGALLEGTAPSPSEVERLMHAEVLVGPAASDPVSQEKEDFVYTRERTNIFDGEKMDLSNIRIGKKTGDANALLQDRAFIEEMKADILRRAEAIDDETDDEGVPGKKDGSKWRDATFDDLDEDPVVVKVRDGDESELDGPDVDGEDSEDEETVTKTPEVILELAYIQDPKQFERDGQTRRSKARVDLKAQTGWTDEQIEGWRIMLERNPKKDKILEKYEFRGNKTLASTQTNSESSHREGDNPRGRGGGRGRGGRGRGRGGSSRGGGQPGGSGDGSSARDRAWKDKNKASRANHGRKRGHDKKMARAGGPS</sequence>
<reference evidence="2 3" key="1">
    <citation type="journal article" date="2012" name="Appl. Environ. Microbiol.">
        <title>Short-read sequencing for genomic analysis of the brown rot fungus Fibroporia radiculosa.</title>
        <authorList>
            <person name="Tang J.D."/>
            <person name="Perkins A.D."/>
            <person name="Sonstegard T.S."/>
            <person name="Schroeder S.G."/>
            <person name="Burgess S.C."/>
            <person name="Diehl S.V."/>
        </authorList>
    </citation>
    <scope>NUCLEOTIDE SEQUENCE [LARGE SCALE GENOMIC DNA]</scope>
    <source>
        <strain evidence="2 3">TFFH 294</strain>
    </source>
</reference>
<dbReference type="HOGENOM" id="CLU_021373_0_0_1"/>
<dbReference type="Proteomes" id="UP000006352">
    <property type="component" value="Unassembled WGS sequence"/>
</dbReference>
<dbReference type="PANTHER" id="PTHR21494">
    <property type="entry name" value="ACTIVATING SIGNAL COINTEGRATOR 1 COMPLEX SUBUNIT 2 ASC-1 COMPLEX SUBUNIT P100"/>
    <property type="match status" value="1"/>
</dbReference>
<feature type="region of interest" description="Disordered" evidence="1">
    <location>
        <begin position="580"/>
        <end position="607"/>
    </location>
</feature>
<dbReference type="CDD" id="cd14364">
    <property type="entry name" value="CUE_ASCC2"/>
    <property type="match status" value="1"/>
</dbReference>
<feature type="compositionally biased region" description="Basic residues" evidence="1">
    <location>
        <begin position="741"/>
        <end position="757"/>
    </location>
</feature>
<evidence type="ECO:0000256" key="1">
    <source>
        <dbReference type="SAM" id="MobiDB-lite"/>
    </source>
</evidence>
<accession>J4G7C6</accession>
<dbReference type="RefSeq" id="XP_012181616.1">
    <property type="nucleotide sequence ID" value="XM_012326226.1"/>
</dbReference>
<evidence type="ECO:0008006" key="4">
    <source>
        <dbReference type="Google" id="ProtNLM"/>
    </source>
</evidence>
<dbReference type="Gene3D" id="1.10.8.10">
    <property type="entry name" value="DNA helicase RuvA subunit, C-terminal domain"/>
    <property type="match status" value="1"/>
</dbReference>
<feature type="compositionally biased region" description="Basic residues" evidence="1">
    <location>
        <begin position="699"/>
        <end position="710"/>
    </location>
</feature>
<proteinExistence type="predicted"/>
<dbReference type="PANTHER" id="PTHR21494:SF0">
    <property type="entry name" value="ACTIVATING SIGNAL COINTEGRATOR 1 COMPLEX SUBUNIT 2"/>
    <property type="match status" value="1"/>
</dbReference>
<dbReference type="GeneID" id="24097244"/>
<feature type="compositionally biased region" description="Basic and acidic residues" evidence="1">
    <location>
        <begin position="555"/>
        <end position="567"/>
    </location>
</feature>
<feature type="region of interest" description="Disordered" evidence="1">
    <location>
        <begin position="668"/>
        <end position="763"/>
    </location>
</feature>
<name>J4G7C6_9APHY</name>
<dbReference type="AlphaFoldDB" id="J4G7C6"/>
<dbReference type="GO" id="GO:0043130">
    <property type="term" value="F:ubiquitin binding"/>
    <property type="evidence" value="ECO:0007669"/>
    <property type="project" value="TreeGrafter"/>
</dbReference>
<dbReference type="InterPro" id="IPR041800">
    <property type="entry name" value="ASCC2_CUE"/>
</dbReference>
<evidence type="ECO:0000313" key="2">
    <source>
        <dbReference type="EMBL" id="CCM02333.1"/>
    </source>
</evidence>
<protein>
    <recommendedName>
        <fullName evidence="4">CUE domain-containing protein</fullName>
    </recommendedName>
</protein>
<feature type="compositionally biased region" description="Basic and acidic residues" evidence="1">
    <location>
        <begin position="622"/>
        <end position="639"/>
    </location>
</feature>
<feature type="compositionally biased region" description="Polar residues" evidence="1">
    <location>
        <begin position="677"/>
        <end position="686"/>
    </location>
</feature>
<keyword evidence="3" id="KW-1185">Reference proteome</keyword>
<gene>
    <name evidence="2" type="ORF">FIBRA_04425</name>
</gene>
<feature type="compositionally biased region" description="Acidic residues" evidence="1">
    <location>
        <begin position="585"/>
        <end position="603"/>
    </location>
</feature>
<feature type="compositionally biased region" description="Gly residues" evidence="1">
    <location>
        <begin position="711"/>
        <end position="726"/>
    </location>
</feature>
<feature type="compositionally biased region" description="Basic and acidic residues" evidence="1">
    <location>
        <begin position="729"/>
        <end position="740"/>
    </location>
</feature>
<organism evidence="2 3">
    <name type="scientific">Fibroporia radiculosa</name>
    <dbReference type="NCBI Taxonomy" id="599839"/>
    <lineage>
        <taxon>Eukaryota</taxon>
        <taxon>Fungi</taxon>
        <taxon>Dikarya</taxon>
        <taxon>Basidiomycota</taxon>
        <taxon>Agaricomycotina</taxon>
        <taxon>Agaricomycetes</taxon>
        <taxon>Polyporales</taxon>
        <taxon>Fibroporiaceae</taxon>
        <taxon>Fibroporia</taxon>
    </lineage>
</organism>
<dbReference type="InterPro" id="IPR052586">
    <property type="entry name" value="ASCC2"/>
</dbReference>
<dbReference type="InParanoid" id="J4G7C6"/>
<dbReference type="OrthoDB" id="5577209at2759"/>
<feature type="region of interest" description="Disordered" evidence="1">
    <location>
        <begin position="619"/>
        <end position="644"/>
    </location>
</feature>
<dbReference type="EMBL" id="HE797076">
    <property type="protein sequence ID" value="CCM02333.1"/>
    <property type="molecule type" value="Genomic_DNA"/>
</dbReference>